<keyword evidence="1" id="KW-1133">Transmembrane helix</keyword>
<sequence length="50" mass="5816">MLSVRIISILSVIGGYHTINFLSIAIILFKYKFKRLIISIEYTEIYSYNG</sequence>
<evidence type="ECO:0000313" key="2">
    <source>
        <dbReference type="EMBL" id="ERI74959.1"/>
    </source>
</evidence>
<dbReference type="EMBL" id="AWSU01000274">
    <property type="protein sequence ID" value="ERI74959.1"/>
    <property type="molecule type" value="Genomic_DNA"/>
</dbReference>
<feature type="transmembrane region" description="Helical" evidence="1">
    <location>
        <begin position="6"/>
        <end position="29"/>
    </location>
</feature>
<reference evidence="2 3" key="1">
    <citation type="submission" date="2013-07" db="EMBL/GenBank/DDBJ databases">
        <authorList>
            <person name="Weinstock G."/>
            <person name="Sodergren E."/>
            <person name="Wylie T."/>
            <person name="Fulton L."/>
            <person name="Fulton R."/>
            <person name="Fronick C."/>
            <person name="O'Laughlin M."/>
            <person name="Godfrey J."/>
            <person name="Miner T."/>
            <person name="Herter B."/>
            <person name="Appelbaum E."/>
            <person name="Cordes M."/>
            <person name="Lek S."/>
            <person name="Wollam A."/>
            <person name="Pepin K.H."/>
            <person name="Palsikar V.B."/>
            <person name="Mitreva M."/>
            <person name="Wilson R.K."/>
        </authorList>
    </citation>
    <scope>NUCLEOTIDE SEQUENCE [LARGE SCALE GENOMIC DNA]</scope>
    <source>
        <strain evidence="2 3">ATCC 14940</strain>
    </source>
</reference>
<gene>
    <name evidence="2" type="ORF">CLOSYM_03536</name>
</gene>
<proteinExistence type="predicted"/>
<dbReference type="AlphaFoldDB" id="A0ABC9TUF5"/>
<organism evidence="2 3">
    <name type="scientific">[Clostridium] symbiosum ATCC 14940</name>
    <dbReference type="NCBI Taxonomy" id="411472"/>
    <lineage>
        <taxon>Bacteria</taxon>
        <taxon>Bacillati</taxon>
        <taxon>Bacillota</taxon>
        <taxon>Clostridia</taxon>
        <taxon>Lachnospirales</taxon>
        <taxon>Lachnospiraceae</taxon>
        <taxon>Otoolea</taxon>
    </lineage>
</organism>
<dbReference type="Proteomes" id="UP000016491">
    <property type="component" value="Unassembled WGS sequence"/>
</dbReference>
<evidence type="ECO:0000256" key="1">
    <source>
        <dbReference type="SAM" id="Phobius"/>
    </source>
</evidence>
<keyword evidence="1" id="KW-0812">Transmembrane</keyword>
<comment type="caution">
    <text evidence="2">The sequence shown here is derived from an EMBL/GenBank/DDBJ whole genome shotgun (WGS) entry which is preliminary data.</text>
</comment>
<protein>
    <submittedName>
        <fullName evidence="2">Uncharacterized protein</fullName>
    </submittedName>
</protein>
<keyword evidence="1" id="KW-0472">Membrane</keyword>
<evidence type="ECO:0000313" key="3">
    <source>
        <dbReference type="Proteomes" id="UP000016491"/>
    </source>
</evidence>
<name>A0ABC9TUF5_CLOSY</name>
<accession>A0ABC9TUF5</accession>